<reference evidence="2" key="1">
    <citation type="submission" date="2020-06" db="EMBL/GenBank/DDBJ databases">
        <authorList>
            <person name="Ji K."/>
            <person name="Li J."/>
        </authorList>
    </citation>
    <scope>NUCLEOTIDE SEQUENCE</scope>
    <source>
        <strain evidence="2">JKM2019</strain>
        <tissue evidence="2">Whole body</tissue>
    </source>
</reference>
<feature type="compositionally biased region" description="Low complexity" evidence="1">
    <location>
        <begin position="1047"/>
        <end position="1067"/>
    </location>
</feature>
<evidence type="ECO:0000256" key="1">
    <source>
        <dbReference type="SAM" id="MobiDB-lite"/>
    </source>
</evidence>
<feature type="region of interest" description="Disordered" evidence="1">
    <location>
        <begin position="1512"/>
        <end position="1579"/>
    </location>
</feature>
<gene>
    <name evidence="2" type="ORF">HUG17_0189</name>
</gene>
<dbReference type="EMBL" id="SDOV01000001">
    <property type="protein sequence ID" value="KAH7644651.1"/>
    <property type="molecule type" value="Genomic_DNA"/>
</dbReference>
<evidence type="ECO:0000313" key="2">
    <source>
        <dbReference type="EMBL" id="KAH7644651.1"/>
    </source>
</evidence>
<feature type="compositionally biased region" description="Acidic residues" evidence="1">
    <location>
        <begin position="1476"/>
        <end position="1492"/>
    </location>
</feature>
<sequence>MQLLFIDGYPHNWCTIFDHQCKHLCYYRYVCTYCLQKYQQSTSQRKRNSNFNETNDLLMKTYRKCQLLDDINDYGQMFLSFISATTVRNHIEQKHTTAEFKNVTFKRWMSVDSLEYQLRKCYSHFGWNFDGELDSYEHEDIRRILQTHMVIKKKKKPFIKIMSENKSEWIRNLYKHYTECPLPKMPTISMNDLEEVLYFVNNLIHEKRLPTKNNDQTISNVTNDQSLVATTGSSSEQCRQQELITTQTTSTKCKKILENLKIYNSQKLVLSSLMKKTVKQKIHTMIQAINSQMSSIRTRLSNEQMSNLCVRTIIEIYKWMSQTMETKSIERNQYVFKFDPNFMIELIFELKLKFDQQHSEMPKKCIEVMNINQSIDSEKPELFNDNCSDDSGIHLSPKFEKQLIQLAKPSNIDPLQSSLVKKTKSTIFDDMDGTNVKTFRHFSNNHKRKNRISEFIQQIVLDNYFDSIRPIVYNQINQISSAANELQDFKSELNHMGKNGQNDPINQLFAENKEIPCTSLDDEKMLTYMKRFLHLIDIYDCSLEQELNECGPGCSMDDEHSNMMNQEEQSSNNRSRLFNNAERKRHSYHHHNRRNHVIDIGTDHQYDPIFTTAIDDHSMDSFRINHSTAKIGKTKTLLQSNTLDISPDQINSVFDPETSLALCCLRQLKEGELNNNNNNNNDSNKKNMSTSSSKQQREQKESPSQGHNVLAGRSTLLSSPSPPTKATTILKKMTETKFEIIDHYNDKDKDKDERIDHYRKKHFDHGGPSHIPSSQQPTKRRRLLSNELLESTSNSDEMIKFKKTTKSLVMDDDYANPMSNTNSVSDVEILTPTSITTTTTSKLPRLTTTIVSVTEDCNNGEYVEKLHSSSETVRKENLPTFPSSMPQSSITTTTSTTVKNIDHQQMTEKKGVNPSSLPMPPLPPSSTVLSPLNDEHQTNLVGINRILDECESIDSSIIQQHLSVENENENSSTCCNNDSKTFCSPSTTGAYSETNNITDALSDLDIENFDNQLSSNMSRRANQISSNRKMLQSDSNIYKEMSINEQSSTSNNDSSPSHSSTITNSSIDSNTYADINQQYQQQQLQQTPPPPPPPQQQQQQQQQRPQRPQQEAQQNISTIQRQYLFPKRSAMEQQESSANKRIRMTPSTSIGNSIMKERLDSIIAPSQQQRPLPPVEEVLQRIGHEQQSQSSSVMMANYPNQSSTYMTPNHMAGNHYSMRSNQSIGTKSQNNPMIRELSRLSHVRRLETSSREIPVSSWDTWNSGQVECNTAQSDWNNQQQQQPMCLTNNNNNPQNTTGYYYGSGQQQSVANVNNNNSIGTGNIYGSSPSSSSSSNAALTVANQLPVFNTTGNNQYSDQYQPSQYYQSQHSMMGGGYQRHPLSAMVANNSPSLGTPWTNTNTAMAPPLPPPTLNDTNVIGSLSSTSTYGQYSYGQSMTINDVQNTNSIQQPQQPIAMNIPVSNTNSASISGTAACDDNVDDDDDEEEDDDDDHQVDRDIIEYSHSLSRALNAGNVMGGLSNTSQQQQQQQMLMQQQQQLDGNYNSQYDPRQFSQRQPLPQQQSSSSSSSSSSYYQPTTSYDNNNNNSVQYCSMNEIVQQLFSICANFSLQFTSLIDNIIYPSSSTTTTIHRPESLTNLLEMNINAAYPLLMNQLQSMR</sequence>
<dbReference type="Proteomes" id="UP000828236">
    <property type="component" value="Unassembled WGS sequence"/>
</dbReference>
<proteinExistence type="predicted"/>
<feature type="compositionally biased region" description="Polar residues" evidence="1">
    <location>
        <begin position="1460"/>
        <end position="1470"/>
    </location>
</feature>
<feature type="region of interest" description="Disordered" evidence="1">
    <location>
        <begin position="1079"/>
        <end position="1115"/>
    </location>
</feature>
<feature type="region of interest" description="Disordered" evidence="1">
    <location>
        <begin position="760"/>
        <end position="780"/>
    </location>
</feature>
<feature type="compositionally biased region" description="Low complexity" evidence="1">
    <location>
        <begin position="674"/>
        <end position="694"/>
    </location>
</feature>
<feature type="region of interest" description="Disordered" evidence="1">
    <location>
        <begin position="1045"/>
        <end position="1067"/>
    </location>
</feature>
<feature type="compositionally biased region" description="Low complexity" evidence="1">
    <location>
        <begin position="1548"/>
        <end position="1578"/>
    </location>
</feature>
<feature type="compositionally biased region" description="Low complexity" evidence="1">
    <location>
        <begin position="1523"/>
        <end position="1538"/>
    </location>
</feature>
<name>A0A9D4P4L1_DERFA</name>
<feature type="region of interest" description="Disordered" evidence="1">
    <location>
        <begin position="1460"/>
        <end position="1494"/>
    </location>
</feature>
<comment type="caution">
    <text evidence="2">The sequence shown here is derived from an EMBL/GenBank/DDBJ whole genome shotgun (WGS) entry which is preliminary data.</text>
</comment>
<accession>A0A9D4P4L1</accession>
<protein>
    <submittedName>
        <fullName evidence="2">Uncharacterized protein</fullName>
    </submittedName>
</protein>
<organism evidence="2">
    <name type="scientific">Dermatophagoides farinae</name>
    <name type="common">American house dust mite</name>
    <dbReference type="NCBI Taxonomy" id="6954"/>
    <lineage>
        <taxon>Eukaryota</taxon>
        <taxon>Metazoa</taxon>
        <taxon>Ecdysozoa</taxon>
        <taxon>Arthropoda</taxon>
        <taxon>Chelicerata</taxon>
        <taxon>Arachnida</taxon>
        <taxon>Acari</taxon>
        <taxon>Acariformes</taxon>
        <taxon>Sarcoptiformes</taxon>
        <taxon>Astigmata</taxon>
        <taxon>Psoroptidia</taxon>
        <taxon>Analgoidea</taxon>
        <taxon>Pyroglyphidae</taxon>
        <taxon>Dermatophagoidinae</taxon>
        <taxon>Dermatophagoides</taxon>
    </lineage>
</organism>
<feature type="compositionally biased region" description="Low complexity" evidence="1">
    <location>
        <begin position="1096"/>
        <end position="1114"/>
    </location>
</feature>
<reference evidence="2" key="2">
    <citation type="journal article" date="2021" name="World Allergy Organ. J.">
        <title>Chromosome-level assembly of Dermatophagoides farinae genome and transcriptome reveals two novel allergens Der f 37 and Der f 39.</title>
        <authorList>
            <person name="Chen J."/>
            <person name="Cai Z."/>
            <person name="Fan D."/>
            <person name="Hu J."/>
            <person name="Hou Y."/>
            <person name="He Y."/>
            <person name="Zhang Z."/>
            <person name="Zhao Z."/>
            <person name="Gao P."/>
            <person name="Hu W."/>
            <person name="Sun J."/>
            <person name="Li J."/>
            <person name="Ji K."/>
        </authorList>
    </citation>
    <scope>NUCLEOTIDE SEQUENCE</scope>
    <source>
        <strain evidence="2">JKM2019</strain>
    </source>
</reference>
<feature type="region of interest" description="Disordered" evidence="1">
    <location>
        <begin position="672"/>
        <end position="726"/>
    </location>
</feature>